<evidence type="ECO:0000313" key="3">
    <source>
        <dbReference type="EMBL" id="KAG8227158.1"/>
    </source>
</evidence>
<dbReference type="Proteomes" id="UP000792457">
    <property type="component" value="Unassembled WGS sequence"/>
</dbReference>
<dbReference type="InterPro" id="IPR015943">
    <property type="entry name" value="WD40/YVTN_repeat-like_dom_sf"/>
</dbReference>
<keyword evidence="4" id="KW-1185">Reference proteome</keyword>
<keyword evidence="1" id="KW-0853">WD repeat</keyword>
<proteinExistence type="predicted"/>
<dbReference type="Gene3D" id="2.130.10.10">
    <property type="entry name" value="YVTN repeat-like/Quinoprotein amine dehydrogenase"/>
    <property type="match status" value="1"/>
</dbReference>
<gene>
    <name evidence="3" type="ORF">J437_LFUL001702</name>
</gene>
<dbReference type="SUPFAM" id="SSF50978">
    <property type="entry name" value="WD40 repeat-like"/>
    <property type="match status" value="1"/>
</dbReference>
<evidence type="ECO:0000256" key="2">
    <source>
        <dbReference type="ARBA" id="ARBA00022737"/>
    </source>
</evidence>
<dbReference type="GO" id="GO:0003677">
    <property type="term" value="F:DNA binding"/>
    <property type="evidence" value="ECO:0007669"/>
    <property type="project" value="TreeGrafter"/>
</dbReference>
<dbReference type="InterPro" id="IPR050853">
    <property type="entry name" value="WD_repeat_DNA-damage-binding"/>
</dbReference>
<dbReference type="PROSITE" id="PS51257">
    <property type="entry name" value="PROKAR_LIPOPROTEIN"/>
    <property type="match status" value="1"/>
</dbReference>
<keyword evidence="2" id="KW-0677">Repeat</keyword>
<reference evidence="3" key="1">
    <citation type="submission" date="2013-04" db="EMBL/GenBank/DDBJ databases">
        <authorList>
            <person name="Qu J."/>
            <person name="Murali S.C."/>
            <person name="Bandaranaike D."/>
            <person name="Bellair M."/>
            <person name="Blankenburg K."/>
            <person name="Chao H."/>
            <person name="Dinh H."/>
            <person name="Doddapaneni H."/>
            <person name="Downs B."/>
            <person name="Dugan-Rocha S."/>
            <person name="Elkadiri S."/>
            <person name="Gnanaolivu R.D."/>
            <person name="Hernandez B."/>
            <person name="Javaid M."/>
            <person name="Jayaseelan J.C."/>
            <person name="Lee S."/>
            <person name="Li M."/>
            <person name="Ming W."/>
            <person name="Munidasa M."/>
            <person name="Muniz J."/>
            <person name="Nguyen L."/>
            <person name="Ongeri F."/>
            <person name="Osuji N."/>
            <person name="Pu L.-L."/>
            <person name="Puazo M."/>
            <person name="Qu C."/>
            <person name="Quiroz J."/>
            <person name="Raj R."/>
            <person name="Weissenberger G."/>
            <person name="Xin Y."/>
            <person name="Zou X."/>
            <person name="Han Y."/>
            <person name="Richards S."/>
            <person name="Worley K."/>
            <person name="Muzny D."/>
            <person name="Gibbs R."/>
        </authorList>
    </citation>
    <scope>NUCLEOTIDE SEQUENCE</scope>
    <source>
        <strain evidence="3">Sampled in the wild</strain>
    </source>
</reference>
<evidence type="ECO:0000313" key="4">
    <source>
        <dbReference type="Proteomes" id="UP000792457"/>
    </source>
</evidence>
<dbReference type="AlphaFoldDB" id="A0A8K0K726"/>
<name>A0A8K0K726_LADFU</name>
<comment type="caution">
    <text evidence="3">The sequence shown here is derived from an EMBL/GenBank/DDBJ whole genome shotgun (WGS) entry which is preliminary data.</text>
</comment>
<dbReference type="PANTHER" id="PTHR14773:SF0">
    <property type="entry name" value="WD REPEAT-CONTAINING PROTEIN 76"/>
    <property type="match status" value="1"/>
</dbReference>
<evidence type="ECO:0008006" key="5">
    <source>
        <dbReference type="Google" id="ProtNLM"/>
    </source>
</evidence>
<sequence length="201" mass="22327">MKCYHLSCRTVDIHPLYPQYLATSSSCGYTSIWDLRKVKKDSKNSSDSEIKAIANIDAALCHLGDDKRRLFSAFFSPVTGNGLLTTSSDDYIRLYDTSKLAQAASSSTYRVETSIRHDNRTGRWITPFRAVWHPQRDDAFVVGSMGQPRQVEVYGRHGRLLAAIGSNGPLPINTICSVNAFHPHRLVLASADSAGRVHVFL</sequence>
<dbReference type="GO" id="GO:0005634">
    <property type="term" value="C:nucleus"/>
    <property type="evidence" value="ECO:0007669"/>
    <property type="project" value="TreeGrafter"/>
</dbReference>
<dbReference type="GO" id="GO:2000001">
    <property type="term" value="P:regulation of DNA damage checkpoint"/>
    <property type="evidence" value="ECO:0007669"/>
    <property type="project" value="TreeGrafter"/>
</dbReference>
<dbReference type="InterPro" id="IPR036322">
    <property type="entry name" value="WD40_repeat_dom_sf"/>
</dbReference>
<dbReference type="EMBL" id="KZ308312">
    <property type="protein sequence ID" value="KAG8227158.1"/>
    <property type="molecule type" value="Genomic_DNA"/>
</dbReference>
<dbReference type="OrthoDB" id="9890280at2759"/>
<accession>A0A8K0K726</accession>
<evidence type="ECO:0000256" key="1">
    <source>
        <dbReference type="ARBA" id="ARBA00022574"/>
    </source>
</evidence>
<organism evidence="3 4">
    <name type="scientific">Ladona fulva</name>
    <name type="common">Scarce chaser dragonfly</name>
    <name type="synonym">Libellula fulva</name>
    <dbReference type="NCBI Taxonomy" id="123851"/>
    <lineage>
        <taxon>Eukaryota</taxon>
        <taxon>Metazoa</taxon>
        <taxon>Ecdysozoa</taxon>
        <taxon>Arthropoda</taxon>
        <taxon>Hexapoda</taxon>
        <taxon>Insecta</taxon>
        <taxon>Pterygota</taxon>
        <taxon>Palaeoptera</taxon>
        <taxon>Odonata</taxon>
        <taxon>Epiprocta</taxon>
        <taxon>Anisoptera</taxon>
        <taxon>Libelluloidea</taxon>
        <taxon>Libellulidae</taxon>
        <taxon>Ladona</taxon>
    </lineage>
</organism>
<reference evidence="3" key="2">
    <citation type="submission" date="2017-10" db="EMBL/GenBank/DDBJ databases">
        <title>Ladona fulva Genome sequencing and assembly.</title>
        <authorList>
            <person name="Murali S."/>
            <person name="Richards S."/>
            <person name="Bandaranaike D."/>
            <person name="Bellair M."/>
            <person name="Blankenburg K."/>
            <person name="Chao H."/>
            <person name="Dinh H."/>
            <person name="Doddapaneni H."/>
            <person name="Dugan-Rocha S."/>
            <person name="Elkadiri S."/>
            <person name="Gnanaolivu R."/>
            <person name="Hernandez B."/>
            <person name="Skinner E."/>
            <person name="Javaid M."/>
            <person name="Lee S."/>
            <person name="Li M."/>
            <person name="Ming W."/>
            <person name="Munidasa M."/>
            <person name="Muniz J."/>
            <person name="Nguyen L."/>
            <person name="Hughes D."/>
            <person name="Osuji N."/>
            <person name="Pu L.-L."/>
            <person name="Puazo M."/>
            <person name="Qu C."/>
            <person name="Quiroz J."/>
            <person name="Raj R."/>
            <person name="Weissenberger G."/>
            <person name="Xin Y."/>
            <person name="Zou X."/>
            <person name="Han Y."/>
            <person name="Worley K."/>
            <person name="Muzny D."/>
            <person name="Gibbs R."/>
        </authorList>
    </citation>
    <scope>NUCLEOTIDE SEQUENCE</scope>
    <source>
        <strain evidence="3">Sampled in the wild</strain>
    </source>
</reference>
<dbReference type="PANTHER" id="PTHR14773">
    <property type="entry name" value="WD REPEAT-CONTAINING PROTEIN 76"/>
    <property type="match status" value="1"/>
</dbReference>
<protein>
    <recommendedName>
        <fullName evidence="5">WD repeat-containing protein 76</fullName>
    </recommendedName>
</protein>